<evidence type="ECO:0000313" key="2">
    <source>
        <dbReference type="Proteomes" id="UP000784294"/>
    </source>
</evidence>
<keyword evidence="2" id="KW-1185">Reference proteome</keyword>
<dbReference type="Proteomes" id="UP000784294">
    <property type="component" value="Unassembled WGS sequence"/>
</dbReference>
<dbReference type="AlphaFoldDB" id="A0A3S5A147"/>
<sequence>MRSRDLCVQCGSGEPRISDDLAVYQANFQPASGQMNSQNIRTRLYASTQSLSTPSNHYSAHLAQHHVQQQPRTSQRGIVVVNPGPGTQGLRQKSTSLHIEKSAYPFYPLEASESGDVANSAEVRRLARLPAFKPLLSDSVITSTGSGVASFIGLFTQSTPVYPVSTTPSHCKPTQRVNIEPKISFGAVDFYSFHLTTALLYSSVARQATPLPMTIN</sequence>
<reference evidence="1" key="1">
    <citation type="submission" date="2018-11" db="EMBL/GenBank/DDBJ databases">
        <authorList>
            <consortium name="Pathogen Informatics"/>
        </authorList>
    </citation>
    <scope>NUCLEOTIDE SEQUENCE</scope>
</reference>
<dbReference type="EMBL" id="CAAALY010013769">
    <property type="protein sequence ID" value="VEL12101.1"/>
    <property type="molecule type" value="Genomic_DNA"/>
</dbReference>
<comment type="caution">
    <text evidence="1">The sequence shown here is derived from an EMBL/GenBank/DDBJ whole genome shotgun (WGS) entry which is preliminary data.</text>
</comment>
<proteinExistence type="predicted"/>
<name>A0A3S5A147_9PLAT</name>
<accession>A0A3S5A147</accession>
<gene>
    <name evidence="1" type="ORF">PXEA_LOCUS5541</name>
</gene>
<protein>
    <submittedName>
        <fullName evidence="1">Uncharacterized protein</fullName>
    </submittedName>
</protein>
<evidence type="ECO:0000313" key="1">
    <source>
        <dbReference type="EMBL" id="VEL12101.1"/>
    </source>
</evidence>
<organism evidence="1 2">
    <name type="scientific">Protopolystoma xenopodis</name>
    <dbReference type="NCBI Taxonomy" id="117903"/>
    <lineage>
        <taxon>Eukaryota</taxon>
        <taxon>Metazoa</taxon>
        <taxon>Spiralia</taxon>
        <taxon>Lophotrochozoa</taxon>
        <taxon>Platyhelminthes</taxon>
        <taxon>Monogenea</taxon>
        <taxon>Polyopisthocotylea</taxon>
        <taxon>Polystomatidea</taxon>
        <taxon>Polystomatidae</taxon>
        <taxon>Protopolystoma</taxon>
    </lineage>
</organism>